<evidence type="ECO:0000313" key="3">
    <source>
        <dbReference type="Proteomes" id="UP000593562"/>
    </source>
</evidence>
<dbReference type="GO" id="GO:0003677">
    <property type="term" value="F:DNA binding"/>
    <property type="evidence" value="ECO:0007669"/>
    <property type="project" value="UniProtKB-KW"/>
</dbReference>
<evidence type="ECO:0000313" key="2">
    <source>
        <dbReference type="EMBL" id="KAF5736180.1"/>
    </source>
</evidence>
<organism evidence="2 3">
    <name type="scientific">Tripterygium wilfordii</name>
    <name type="common">Thunder God vine</name>
    <dbReference type="NCBI Taxonomy" id="458696"/>
    <lineage>
        <taxon>Eukaryota</taxon>
        <taxon>Viridiplantae</taxon>
        <taxon>Streptophyta</taxon>
        <taxon>Embryophyta</taxon>
        <taxon>Tracheophyta</taxon>
        <taxon>Spermatophyta</taxon>
        <taxon>Magnoliopsida</taxon>
        <taxon>eudicotyledons</taxon>
        <taxon>Gunneridae</taxon>
        <taxon>Pentapetalae</taxon>
        <taxon>rosids</taxon>
        <taxon>fabids</taxon>
        <taxon>Celastrales</taxon>
        <taxon>Celastraceae</taxon>
        <taxon>Tripterygium</taxon>
    </lineage>
</organism>
<protein>
    <submittedName>
        <fullName evidence="2">WRKY DNA-binding protein 7 isoform 3</fullName>
    </submittedName>
</protein>
<dbReference type="AlphaFoldDB" id="A0A7J7CQ20"/>
<proteinExistence type="predicted"/>
<keyword evidence="3" id="KW-1185">Reference proteome</keyword>
<feature type="compositionally biased region" description="Acidic residues" evidence="1">
    <location>
        <begin position="174"/>
        <end position="187"/>
    </location>
</feature>
<feature type="region of interest" description="Disordered" evidence="1">
    <location>
        <begin position="150"/>
        <end position="187"/>
    </location>
</feature>
<dbReference type="Proteomes" id="UP000593562">
    <property type="component" value="Unassembled WGS sequence"/>
</dbReference>
<sequence length="187" mass="20848">MEETAVVQEAAAGLESVERLIRLLSQQQQYQDQKYSNLDMDIDCRAVADVAVSKFKRVISLLNRTRTGHARFRRAPVVPSPSLPPNNRDNEVLEGKVYYATPIQQAPPVLPHLHNRDFPMVMPKNEGIDRKDLSTTINFSYSSAGNSFISSLTGESESKQPSSSSAFQITNLSQEDENEEDSESSSE</sequence>
<name>A0A7J7CQ20_TRIWF</name>
<evidence type="ECO:0000256" key="1">
    <source>
        <dbReference type="SAM" id="MobiDB-lite"/>
    </source>
</evidence>
<keyword evidence="2" id="KW-0238">DNA-binding</keyword>
<dbReference type="EMBL" id="JAAARO010000014">
    <property type="protein sequence ID" value="KAF5736180.1"/>
    <property type="molecule type" value="Genomic_DNA"/>
</dbReference>
<accession>A0A7J7CQ20</accession>
<gene>
    <name evidence="2" type="ORF">HS088_TW14G00316</name>
</gene>
<reference evidence="2 3" key="1">
    <citation type="journal article" date="2020" name="Nat. Commun.">
        <title>Genome of Tripterygium wilfordii and identification of cytochrome P450 involved in triptolide biosynthesis.</title>
        <authorList>
            <person name="Tu L."/>
            <person name="Su P."/>
            <person name="Zhang Z."/>
            <person name="Gao L."/>
            <person name="Wang J."/>
            <person name="Hu T."/>
            <person name="Zhou J."/>
            <person name="Zhang Y."/>
            <person name="Zhao Y."/>
            <person name="Liu Y."/>
            <person name="Song Y."/>
            <person name="Tong Y."/>
            <person name="Lu Y."/>
            <person name="Yang J."/>
            <person name="Xu C."/>
            <person name="Jia M."/>
            <person name="Peters R.J."/>
            <person name="Huang L."/>
            <person name="Gao W."/>
        </authorList>
    </citation>
    <scope>NUCLEOTIDE SEQUENCE [LARGE SCALE GENOMIC DNA]</scope>
    <source>
        <strain evidence="3">cv. XIE 37</strain>
        <tissue evidence="2">Leaf</tissue>
    </source>
</reference>
<comment type="caution">
    <text evidence="2">The sequence shown here is derived from an EMBL/GenBank/DDBJ whole genome shotgun (WGS) entry which is preliminary data.</text>
</comment>
<dbReference type="InParanoid" id="A0A7J7CQ20"/>